<feature type="chain" id="PRO_5016459414" evidence="1">
    <location>
        <begin position="24"/>
        <end position="270"/>
    </location>
</feature>
<dbReference type="EMBL" id="KZ819607">
    <property type="protein sequence ID" value="PWN31778.1"/>
    <property type="molecule type" value="Genomic_DNA"/>
</dbReference>
<dbReference type="AlphaFoldDB" id="A0A316V445"/>
<dbReference type="GeneID" id="37023292"/>
<sequence length="270" mass="29096">MKITPSFLIIAFISSALVGVTVAAPHDPVVKRAATPVYVEFEEMAATFTEFSSEESDAAPPYNHLAYDLNVLSTTADSATQLLKQLGGTPLQPEDASLIRESVATIARKSASVQEMAIKGNDFYHANEAVGKICQILQLDAFQFYTLFNELKAYVTSDVFSLYGKDMSKTLCSFVDAIHTIEPNTFANNKSAYTYCVNYEAGLRGNLDTDGFDINSVAPPGIDSCGNSASRFLDAAYSEHTLGSIVTKCTAKNVGLFGPSLPENALDLQP</sequence>
<evidence type="ECO:0000313" key="2">
    <source>
        <dbReference type="EMBL" id="PWN31778.1"/>
    </source>
</evidence>
<reference evidence="2 3" key="1">
    <citation type="journal article" date="2018" name="Mol. Biol. Evol.">
        <title>Broad Genomic Sampling Reveals a Smut Pathogenic Ancestry of the Fungal Clade Ustilaginomycotina.</title>
        <authorList>
            <person name="Kijpornyongpan T."/>
            <person name="Mondo S.J."/>
            <person name="Barry K."/>
            <person name="Sandor L."/>
            <person name="Lee J."/>
            <person name="Lipzen A."/>
            <person name="Pangilinan J."/>
            <person name="LaButti K."/>
            <person name="Hainaut M."/>
            <person name="Henrissat B."/>
            <person name="Grigoriev I.V."/>
            <person name="Spatafora J.W."/>
            <person name="Aime M.C."/>
        </authorList>
    </citation>
    <scope>NUCLEOTIDE SEQUENCE [LARGE SCALE GENOMIC DNA]</scope>
    <source>
        <strain evidence="2 3">MCA 3882</strain>
    </source>
</reference>
<dbReference type="RefSeq" id="XP_025352080.1">
    <property type="nucleotide sequence ID" value="XM_025501511.1"/>
</dbReference>
<organism evidence="2 3">
    <name type="scientific">Meira miltonrushii</name>
    <dbReference type="NCBI Taxonomy" id="1280837"/>
    <lineage>
        <taxon>Eukaryota</taxon>
        <taxon>Fungi</taxon>
        <taxon>Dikarya</taxon>
        <taxon>Basidiomycota</taxon>
        <taxon>Ustilaginomycotina</taxon>
        <taxon>Exobasidiomycetes</taxon>
        <taxon>Exobasidiales</taxon>
        <taxon>Brachybasidiaceae</taxon>
        <taxon>Meira</taxon>
    </lineage>
</organism>
<evidence type="ECO:0000256" key="1">
    <source>
        <dbReference type="SAM" id="SignalP"/>
    </source>
</evidence>
<dbReference type="InParanoid" id="A0A316V445"/>
<name>A0A316V445_9BASI</name>
<keyword evidence="1" id="KW-0732">Signal</keyword>
<protein>
    <submittedName>
        <fullName evidence="2">Uncharacterized protein</fullName>
    </submittedName>
</protein>
<feature type="signal peptide" evidence="1">
    <location>
        <begin position="1"/>
        <end position="23"/>
    </location>
</feature>
<keyword evidence="3" id="KW-1185">Reference proteome</keyword>
<gene>
    <name evidence="2" type="ORF">FA14DRAFT_186260</name>
</gene>
<evidence type="ECO:0000313" key="3">
    <source>
        <dbReference type="Proteomes" id="UP000245771"/>
    </source>
</evidence>
<proteinExistence type="predicted"/>
<accession>A0A316V445</accession>
<dbReference type="Proteomes" id="UP000245771">
    <property type="component" value="Unassembled WGS sequence"/>
</dbReference>